<protein>
    <submittedName>
        <fullName evidence="1">Uncharacterized protein</fullName>
    </submittedName>
</protein>
<gene>
    <name evidence="1" type="ORF">C8N25_11334</name>
</gene>
<name>A0A3E0DQE0_9BACT</name>
<evidence type="ECO:0000313" key="1">
    <source>
        <dbReference type="EMBL" id="REG85347.1"/>
    </source>
</evidence>
<dbReference type="Proteomes" id="UP000256405">
    <property type="component" value="Unassembled WGS sequence"/>
</dbReference>
<organism evidence="1 2">
    <name type="scientific">Algoriphagus antarcticus</name>
    <dbReference type="NCBI Taxonomy" id="238540"/>
    <lineage>
        <taxon>Bacteria</taxon>
        <taxon>Pseudomonadati</taxon>
        <taxon>Bacteroidota</taxon>
        <taxon>Cytophagia</taxon>
        <taxon>Cytophagales</taxon>
        <taxon>Cyclobacteriaceae</taxon>
        <taxon>Algoriphagus</taxon>
    </lineage>
</organism>
<sequence length="74" mass="8624">MKDGLSKGSIENINNYIKLVPLLSKRGQGGFSKIKSKYYYRTCIHADTHIWFTSPDFNQNQCSFLTSFYHHFSL</sequence>
<proteinExistence type="predicted"/>
<reference evidence="1 2" key="1">
    <citation type="submission" date="2018-08" db="EMBL/GenBank/DDBJ databases">
        <title>Genomic Encyclopedia of Archaeal and Bacterial Type Strains, Phase II (KMG-II): from individual species to whole genera.</title>
        <authorList>
            <person name="Goeker M."/>
        </authorList>
    </citation>
    <scope>NUCLEOTIDE SEQUENCE [LARGE SCALE GENOMIC DNA]</scope>
    <source>
        <strain evidence="1 2">DSM 15986</strain>
    </source>
</reference>
<dbReference type="AlphaFoldDB" id="A0A3E0DQE0"/>
<dbReference type="EMBL" id="QUNF01000013">
    <property type="protein sequence ID" value="REG85347.1"/>
    <property type="molecule type" value="Genomic_DNA"/>
</dbReference>
<evidence type="ECO:0000313" key="2">
    <source>
        <dbReference type="Proteomes" id="UP000256405"/>
    </source>
</evidence>
<comment type="caution">
    <text evidence="1">The sequence shown here is derived from an EMBL/GenBank/DDBJ whole genome shotgun (WGS) entry which is preliminary data.</text>
</comment>
<accession>A0A3E0DQE0</accession>
<keyword evidence="2" id="KW-1185">Reference proteome</keyword>